<accession>A0AA38M3D9</accession>
<sequence>MLFDCTHEINPYVCVRCANFQTNFSTILRAHVVGGHTQQNPNAMVYKCLKCQFDTLSKYVAVKHSLRCAAAHRYNDNEACKWFKCELCLFRARKERGLIVHMSQKHEDSQIQYFYYEQCSAKFRRKRSGKRSFT</sequence>
<protein>
    <recommendedName>
        <fullName evidence="3">C2H2-type domain-containing protein</fullName>
    </recommendedName>
</protein>
<evidence type="ECO:0000313" key="2">
    <source>
        <dbReference type="Proteomes" id="UP001168821"/>
    </source>
</evidence>
<evidence type="ECO:0008006" key="3">
    <source>
        <dbReference type="Google" id="ProtNLM"/>
    </source>
</evidence>
<evidence type="ECO:0000313" key="1">
    <source>
        <dbReference type="EMBL" id="KAJ3641349.1"/>
    </source>
</evidence>
<name>A0AA38M3D9_9CUCU</name>
<dbReference type="AlphaFoldDB" id="A0AA38M3D9"/>
<reference evidence="1" key="1">
    <citation type="journal article" date="2023" name="G3 (Bethesda)">
        <title>Whole genome assemblies of Zophobas morio and Tenebrio molitor.</title>
        <authorList>
            <person name="Kaur S."/>
            <person name="Stinson S.A."/>
            <person name="diCenzo G.C."/>
        </authorList>
    </citation>
    <scope>NUCLEOTIDE SEQUENCE</scope>
    <source>
        <strain evidence="1">QUZm001</strain>
    </source>
</reference>
<gene>
    <name evidence="1" type="ORF">Zmor_027860</name>
</gene>
<organism evidence="1 2">
    <name type="scientific">Zophobas morio</name>
    <dbReference type="NCBI Taxonomy" id="2755281"/>
    <lineage>
        <taxon>Eukaryota</taxon>
        <taxon>Metazoa</taxon>
        <taxon>Ecdysozoa</taxon>
        <taxon>Arthropoda</taxon>
        <taxon>Hexapoda</taxon>
        <taxon>Insecta</taxon>
        <taxon>Pterygota</taxon>
        <taxon>Neoptera</taxon>
        <taxon>Endopterygota</taxon>
        <taxon>Coleoptera</taxon>
        <taxon>Polyphaga</taxon>
        <taxon>Cucujiformia</taxon>
        <taxon>Tenebrionidae</taxon>
        <taxon>Zophobas</taxon>
    </lineage>
</organism>
<dbReference type="Gene3D" id="3.30.160.60">
    <property type="entry name" value="Classic Zinc Finger"/>
    <property type="match status" value="1"/>
</dbReference>
<proteinExistence type="predicted"/>
<comment type="caution">
    <text evidence="1">The sequence shown here is derived from an EMBL/GenBank/DDBJ whole genome shotgun (WGS) entry which is preliminary data.</text>
</comment>
<dbReference type="Proteomes" id="UP001168821">
    <property type="component" value="Unassembled WGS sequence"/>
</dbReference>
<dbReference type="EMBL" id="JALNTZ010000009">
    <property type="protein sequence ID" value="KAJ3641349.1"/>
    <property type="molecule type" value="Genomic_DNA"/>
</dbReference>
<keyword evidence="2" id="KW-1185">Reference proteome</keyword>